<organism evidence="1">
    <name type="scientific">Brassica napus</name>
    <name type="common">Rape</name>
    <dbReference type="NCBI Taxonomy" id="3708"/>
    <lineage>
        <taxon>Eukaryota</taxon>
        <taxon>Viridiplantae</taxon>
        <taxon>Streptophyta</taxon>
        <taxon>Embryophyta</taxon>
        <taxon>Tracheophyta</taxon>
        <taxon>Spermatophyta</taxon>
        <taxon>Magnoliopsida</taxon>
        <taxon>eudicotyledons</taxon>
        <taxon>Gunneridae</taxon>
        <taxon>Pentapetalae</taxon>
        <taxon>rosids</taxon>
        <taxon>malvids</taxon>
        <taxon>Brassicales</taxon>
        <taxon>Brassicaceae</taxon>
        <taxon>Brassiceae</taxon>
        <taxon>Brassica</taxon>
    </lineage>
</organism>
<gene>
    <name evidence="1" type="ORF">DARMORV10_A03P24110.1</name>
</gene>
<proteinExistence type="predicted"/>
<evidence type="ECO:0000313" key="1">
    <source>
        <dbReference type="EMBL" id="CAF2123827.1"/>
    </source>
</evidence>
<dbReference type="AlphaFoldDB" id="A0A816VRJ6"/>
<reference evidence="1" key="1">
    <citation type="submission" date="2021-01" db="EMBL/GenBank/DDBJ databases">
        <authorList>
            <consortium name="Genoscope - CEA"/>
            <person name="William W."/>
        </authorList>
    </citation>
    <scope>NUCLEOTIDE SEQUENCE</scope>
</reference>
<sequence>TLNGCLSNKGLKGISFVNNSRRTRKTITQHVVLKEPPLKSCFTSYSYKEINHKRSQGWYDVFAYTRLFHPVDESPAGLICVSQWMMYQRSSQSSSSNSTAGKSHLPSVQETVFFNVDSTTKLLSFFGDDQ</sequence>
<protein>
    <submittedName>
        <fullName evidence="1">(rape) hypothetical protein</fullName>
    </submittedName>
</protein>
<dbReference type="Proteomes" id="UP001295469">
    <property type="component" value="Chromosome A03"/>
</dbReference>
<dbReference type="EMBL" id="HG994357">
    <property type="protein sequence ID" value="CAF2123827.1"/>
    <property type="molecule type" value="Genomic_DNA"/>
</dbReference>
<accession>A0A816VRJ6</accession>
<feature type="non-terminal residue" evidence="1">
    <location>
        <position position="1"/>
    </location>
</feature>
<name>A0A816VRJ6_BRANA</name>